<dbReference type="GO" id="GO:0004644">
    <property type="term" value="F:phosphoribosylglycinamide formyltransferase activity"/>
    <property type="evidence" value="ECO:0007669"/>
    <property type="project" value="UniProtKB-UniRule"/>
</dbReference>
<dbReference type="InterPro" id="IPR004607">
    <property type="entry name" value="GART"/>
</dbReference>
<proteinExistence type="inferred from homology"/>
<dbReference type="OrthoDB" id="9806170at2"/>
<dbReference type="EC" id="2.1.2.2" evidence="4"/>
<dbReference type="EMBL" id="BIFS01000001">
    <property type="protein sequence ID" value="GCE18895.1"/>
    <property type="molecule type" value="Genomic_DNA"/>
</dbReference>
<comment type="similarity">
    <text evidence="4">Belongs to the GART family.</text>
</comment>
<dbReference type="PANTHER" id="PTHR43369">
    <property type="entry name" value="PHOSPHORIBOSYLGLYCINAMIDE FORMYLTRANSFERASE"/>
    <property type="match status" value="1"/>
</dbReference>
<comment type="catalytic activity">
    <reaction evidence="4">
        <text>N(1)-(5-phospho-beta-D-ribosyl)glycinamide + (6R)-10-formyltetrahydrofolate = N(2)-formyl-N(1)-(5-phospho-beta-D-ribosyl)glycinamide + (6S)-5,6,7,8-tetrahydrofolate + H(+)</text>
        <dbReference type="Rhea" id="RHEA:15053"/>
        <dbReference type="ChEBI" id="CHEBI:15378"/>
        <dbReference type="ChEBI" id="CHEBI:57453"/>
        <dbReference type="ChEBI" id="CHEBI:143788"/>
        <dbReference type="ChEBI" id="CHEBI:147286"/>
        <dbReference type="ChEBI" id="CHEBI:195366"/>
        <dbReference type="EC" id="2.1.2.2"/>
    </reaction>
</comment>
<dbReference type="Proteomes" id="UP000287188">
    <property type="component" value="Unassembled WGS sequence"/>
</dbReference>
<feature type="binding site" evidence="4">
    <location>
        <position position="82"/>
    </location>
    <ligand>
        <name>(6R)-10-formyltetrahydrofolate</name>
        <dbReference type="ChEBI" id="CHEBI:195366"/>
    </ligand>
</feature>
<organism evidence="6 7">
    <name type="scientific">Dictyobacter kobayashii</name>
    <dbReference type="NCBI Taxonomy" id="2014872"/>
    <lineage>
        <taxon>Bacteria</taxon>
        <taxon>Bacillati</taxon>
        <taxon>Chloroflexota</taxon>
        <taxon>Ktedonobacteria</taxon>
        <taxon>Ktedonobacterales</taxon>
        <taxon>Dictyobacteraceae</taxon>
        <taxon>Dictyobacter</taxon>
    </lineage>
</organism>
<keyword evidence="2 4" id="KW-0808">Transferase</keyword>
<evidence type="ECO:0000256" key="1">
    <source>
        <dbReference type="ARBA" id="ARBA00005054"/>
    </source>
</evidence>
<dbReference type="HAMAP" id="MF_01930">
    <property type="entry name" value="PurN"/>
    <property type="match status" value="1"/>
</dbReference>
<dbReference type="NCBIfam" id="TIGR00639">
    <property type="entry name" value="PurN"/>
    <property type="match status" value="1"/>
</dbReference>
<evidence type="ECO:0000259" key="5">
    <source>
        <dbReference type="Pfam" id="PF00551"/>
    </source>
</evidence>
<evidence type="ECO:0000313" key="7">
    <source>
        <dbReference type="Proteomes" id="UP000287188"/>
    </source>
</evidence>
<feature type="active site" description="Proton donor" evidence="4">
    <location>
        <position position="126"/>
    </location>
</feature>
<dbReference type="Gene3D" id="3.40.50.170">
    <property type="entry name" value="Formyl transferase, N-terminal domain"/>
    <property type="match status" value="1"/>
</dbReference>
<dbReference type="SUPFAM" id="SSF53328">
    <property type="entry name" value="Formyltransferase"/>
    <property type="match status" value="1"/>
</dbReference>
<sequence>MSGIEHSTHNQQSASNTSTRLKVAVLISGSGSNLQALIDAIESQQLPGVEIVLVISNKANAQGLQRALKHKLPVAYVPWKKREEAEQRITALLQLFQADLIVLAGWMRILSADFTAQFPQRMINLHPALLPDDSGDTYTTSDGSVIPALRGLHVIERAIDAGLKVTGSTVHYVIPAVDAGPVIGRAEVAIDANETADTLQEKLKKQEHRLIVEAVRAYAQQAHLVTSTQ</sequence>
<dbReference type="GO" id="GO:0006189">
    <property type="term" value="P:'de novo' IMP biosynthetic process"/>
    <property type="evidence" value="ECO:0007669"/>
    <property type="project" value="UniProtKB-UniRule"/>
</dbReference>
<keyword evidence="7" id="KW-1185">Reference proteome</keyword>
<dbReference type="InterPro" id="IPR036477">
    <property type="entry name" value="Formyl_transf_N_sf"/>
</dbReference>
<gene>
    <name evidence="4 6" type="primary">purN</name>
    <name evidence="6" type="ORF">KDK_26950</name>
</gene>
<feature type="site" description="Raises pKa of active site His" evidence="4">
    <location>
        <position position="178"/>
    </location>
</feature>
<dbReference type="Pfam" id="PF00551">
    <property type="entry name" value="Formyl_trans_N"/>
    <property type="match status" value="1"/>
</dbReference>
<evidence type="ECO:0000313" key="6">
    <source>
        <dbReference type="EMBL" id="GCE18895.1"/>
    </source>
</evidence>
<dbReference type="AlphaFoldDB" id="A0A402AIJ6"/>
<feature type="binding site" evidence="4">
    <location>
        <begin position="31"/>
        <end position="33"/>
    </location>
    <ligand>
        <name>N(1)-(5-phospho-beta-D-ribosyl)glycinamide</name>
        <dbReference type="ChEBI" id="CHEBI:143788"/>
    </ligand>
</feature>
<dbReference type="GO" id="GO:0005737">
    <property type="term" value="C:cytoplasm"/>
    <property type="evidence" value="ECO:0007669"/>
    <property type="project" value="TreeGrafter"/>
</dbReference>
<feature type="domain" description="Formyl transferase N-terminal" evidence="5">
    <location>
        <begin position="22"/>
        <end position="215"/>
    </location>
</feature>
<name>A0A402AIJ6_9CHLR</name>
<feature type="binding site" evidence="4">
    <location>
        <begin position="107"/>
        <end position="110"/>
    </location>
    <ligand>
        <name>(6R)-10-formyltetrahydrofolate</name>
        <dbReference type="ChEBI" id="CHEBI:195366"/>
    </ligand>
</feature>
<accession>A0A402AIJ6</accession>
<protein>
    <recommendedName>
        <fullName evidence="4">Phosphoribosylglycinamide formyltransferase</fullName>
        <ecNumber evidence="4">2.1.2.2</ecNumber>
    </recommendedName>
    <alternativeName>
        <fullName evidence="4">5'-phosphoribosylglycinamide transformylase</fullName>
    </alternativeName>
    <alternativeName>
        <fullName evidence="4">GAR transformylase</fullName>
        <shortName evidence="4">GART</shortName>
    </alternativeName>
</protein>
<dbReference type="UniPathway" id="UPA00074">
    <property type="reaction ID" value="UER00126"/>
</dbReference>
<evidence type="ECO:0000256" key="4">
    <source>
        <dbReference type="HAMAP-Rule" id="MF_01930"/>
    </source>
</evidence>
<dbReference type="PANTHER" id="PTHR43369:SF2">
    <property type="entry name" value="PHOSPHORIBOSYLGLYCINAMIDE FORMYLTRANSFERASE"/>
    <property type="match status" value="1"/>
</dbReference>
<evidence type="ECO:0000256" key="2">
    <source>
        <dbReference type="ARBA" id="ARBA00022679"/>
    </source>
</evidence>
<feature type="binding site" evidence="4">
    <location>
        <position position="124"/>
    </location>
    <ligand>
        <name>(6R)-10-formyltetrahydrofolate</name>
        <dbReference type="ChEBI" id="CHEBI:195366"/>
    </ligand>
</feature>
<dbReference type="RefSeq" id="WP_126550516.1">
    <property type="nucleotide sequence ID" value="NZ_BIFS01000001.1"/>
</dbReference>
<evidence type="ECO:0000256" key="3">
    <source>
        <dbReference type="ARBA" id="ARBA00022755"/>
    </source>
</evidence>
<comment type="function">
    <text evidence="4">Catalyzes the transfer of a formyl group from 10-formyltetrahydrofolate to 5-phospho-ribosyl-glycinamide (GAR), producing 5-phospho-ribosyl-N-formylglycinamide (FGAR) and tetrahydrofolate.</text>
</comment>
<comment type="pathway">
    <text evidence="1 4">Purine metabolism; IMP biosynthesis via de novo pathway; N(2)-formyl-N(1)-(5-phospho-D-ribosyl)glycinamide from N(1)-(5-phospho-D-ribosyl)glycinamide (10-formyl THF route): step 1/1.</text>
</comment>
<reference evidence="7" key="1">
    <citation type="submission" date="2018-12" db="EMBL/GenBank/DDBJ databases">
        <title>Tengunoibacter tsumagoiensis gen. nov., sp. nov., Dictyobacter kobayashii sp. nov., D. alpinus sp. nov., and D. joshuensis sp. nov. and description of Dictyobacteraceae fam. nov. within the order Ktedonobacterales isolated from Tengu-no-mugimeshi.</title>
        <authorList>
            <person name="Wang C.M."/>
            <person name="Zheng Y."/>
            <person name="Sakai Y."/>
            <person name="Toyoda A."/>
            <person name="Minakuchi Y."/>
            <person name="Abe K."/>
            <person name="Yokota A."/>
            <person name="Yabe S."/>
        </authorList>
    </citation>
    <scope>NUCLEOTIDE SEQUENCE [LARGE SCALE GENOMIC DNA]</scope>
    <source>
        <strain evidence="7">Uno11</strain>
    </source>
</reference>
<comment type="caution">
    <text evidence="6">The sequence shown here is derived from an EMBL/GenBank/DDBJ whole genome shotgun (WGS) entry which is preliminary data.</text>
</comment>
<keyword evidence="3 4" id="KW-0658">Purine biosynthesis</keyword>
<dbReference type="CDD" id="cd08645">
    <property type="entry name" value="FMT_core_GART"/>
    <property type="match status" value="1"/>
</dbReference>
<dbReference type="InterPro" id="IPR002376">
    <property type="entry name" value="Formyl_transf_N"/>
</dbReference>